<keyword evidence="1" id="KW-1133">Transmembrane helix</keyword>
<dbReference type="InterPro" id="IPR038050">
    <property type="entry name" value="Neuro_actylchol_rec"/>
</dbReference>
<evidence type="ECO:0000256" key="1">
    <source>
        <dbReference type="SAM" id="Phobius"/>
    </source>
</evidence>
<feature type="domain" description="Neurotransmitter-gated ion-channel transmembrane" evidence="2">
    <location>
        <begin position="8"/>
        <end position="66"/>
    </location>
</feature>
<evidence type="ECO:0000259" key="2">
    <source>
        <dbReference type="Pfam" id="PF02932"/>
    </source>
</evidence>
<dbReference type="Pfam" id="PF02932">
    <property type="entry name" value="Neur_chan_memb"/>
    <property type="match status" value="1"/>
</dbReference>
<evidence type="ECO:0000313" key="3">
    <source>
        <dbReference type="EMBL" id="QQP37017.1"/>
    </source>
</evidence>
<reference evidence="4" key="1">
    <citation type="submission" date="2021-01" db="EMBL/GenBank/DDBJ databases">
        <title>Caligus Genome Assembly.</title>
        <authorList>
            <person name="Gallardo-Escarate C."/>
        </authorList>
    </citation>
    <scope>NUCLEOTIDE SEQUENCE [LARGE SCALE GENOMIC DNA]</scope>
</reference>
<feature type="non-terminal residue" evidence="3">
    <location>
        <position position="1"/>
    </location>
</feature>
<keyword evidence="3" id="KW-0675">Receptor</keyword>
<feature type="non-terminal residue" evidence="3">
    <location>
        <position position="74"/>
    </location>
</feature>
<dbReference type="GO" id="GO:0016020">
    <property type="term" value="C:membrane"/>
    <property type="evidence" value="ECO:0007669"/>
    <property type="project" value="InterPro"/>
</dbReference>
<name>A0A7T8JVQ9_CALRO</name>
<feature type="transmembrane region" description="Helical" evidence="1">
    <location>
        <begin position="49"/>
        <end position="68"/>
    </location>
</feature>
<accession>A0A7T8JVQ9</accession>
<dbReference type="EMBL" id="CP045905">
    <property type="protein sequence ID" value="QQP37017.1"/>
    <property type="molecule type" value="Genomic_DNA"/>
</dbReference>
<protein>
    <submittedName>
        <fullName evidence="3">Glycine receptor subunit alpha3like</fullName>
    </submittedName>
</protein>
<dbReference type="AlphaFoldDB" id="A0A7T8JVQ9"/>
<organism evidence="3 4">
    <name type="scientific">Caligus rogercresseyi</name>
    <name type="common">Sea louse</name>
    <dbReference type="NCBI Taxonomy" id="217165"/>
    <lineage>
        <taxon>Eukaryota</taxon>
        <taxon>Metazoa</taxon>
        <taxon>Ecdysozoa</taxon>
        <taxon>Arthropoda</taxon>
        <taxon>Crustacea</taxon>
        <taxon>Multicrustacea</taxon>
        <taxon>Hexanauplia</taxon>
        <taxon>Copepoda</taxon>
        <taxon>Siphonostomatoida</taxon>
        <taxon>Caligidae</taxon>
        <taxon>Caligus</taxon>
    </lineage>
</organism>
<sequence>NNNNNVISQQQQTQQGIKNLVHEVQLKRQKEIRDLMKKKREKAVLVDRISRWLFPTSFILLNLVYWALFGDHDL</sequence>
<dbReference type="InterPro" id="IPR006029">
    <property type="entry name" value="Neurotrans-gated_channel_TM"/>
</dbReference>
<evidence type="ECO:0000313" key="4">
    <source>
        <dbReference type="Proteomes" id="UP000595437"/>
    </source>
</evidence>
<dbReference type="OrthoDB" id="6382437at2759"/>
<dbReference type="SUPFAM" id="SSF90112">
    <property type="entry name" value="Neurotransmitter-gated ion-channel transmembrane pore"/>
    <property type="match status" value="1"/>
</dbReference>
<gene>
    <name evidence="3" type="ORF">FKW44_022298</name>
</gene>
<dbReference type="GO" id="GO:0006811">
    <property type="term" value="P:monoatomic ion transport"/>
    <property type="evidence" value="ECO:0007669"/>
    <property type="project" value="InterPro"/>
</dbReference>
<dbReference type="Proteomes" id="UP000595437">
    <property type="component" value="Chromosome 16"/>
</dbReference>
<keyword evidence="1" id="KW-0472">Membrane</keyword>
<keyword evidence="1" id="KW-0812">Transmembrane</keyword>
<dbReference type="Gene3D" id="1.20.58.390">
    <property type="entry name" value="Neurotransmitter-gated ion-channel transmembrane domain"/>
    <property type="match status" value="1"/>
</dbReference>
<proteinExistence type="predicted"/>
<dbReference type="InterPro" id="IPR036719">
    <property type="entry name" value="Neuro-gated_channel_TM_sf"/>
</dbReference>
<keyword evidence="4" id="KW-1185">Reference proteome</keyword>